<sequence length="352" mass="38070">MARPRRSPPDTVVERLFAEPGSFDFVQAMRIIDSWEAPNAPADTSAPLPKKSVRLVNDARLRFPSASIARAHWGKATTSPRLTISLLGLIGPLGTLPFSYTALAVQGLGRDNEALRAFLDMFQHRAVKLYYGAASKYRITIAQNYRRHGHDDAFTTVLRSLAGLGLPSLRDRQTVPDDFVIRNAGLFGGGTHSIAGLEALLSSKLGLDIAVQPFVGSWLHVPEVEQTRLPTSGADEGYHCALGVSAMVGERSWEVSGRFRIAIGPIGRNDIDDLLPDGDGTAIIVDIVRLYCGIEFDYDINLRIKAGDVPAARLAAGSDDSGAARLGLTSWILSSSSLEDRNDTAFEPDLFG</sequence>
<dbReference type="Proteomes" id="UP000537592">
    <property type="component" value="Unassembled WGS sequence"/>
</dbReference>
<dbReference type="RefSeq" id="WP_183750204.1">
    <property type="nucleotide sequence ID" value="NZ_JACICC010000001.1"/>
</dbReference>
<evidence type="ECO:0000313" key="1">
    <source>
        <dbReference type="EMBL" id="MBB3808171.1"/>
    </source>
</evidence>
<name>A0A7W5Z1R6_9HYPH</name>
<dbReference type="NCBIfam" id="TIGR03347">
    <property type="entry name" value="VI_chp_1"/>
    <property type="match status" value="1"/>
</dbReference>
<dbReference type="PANTHER" id="PTHR35564:SF4">
    <property type="entry name" value="CYTOPLASMIC PROTEIN"/>
    <property type="match status" value="1"/>
</dbReference>
<dbReference type="EMBL" id="JACICC010000001">
    <property type="protein sequence ID" value="MBB3808171.1"/>
    <property type="molecule type" value="Genomic_DNA"/>
</dbReference>
<protein>
    <submittedName>
        <fullName evidence="1">Type VI secretion system protein ImpH</fullName>
    </submittedName>
</protein>
<dbReference type="AlphaFoldDB" id="A0A7W5Z1R6"/>
<dbReference type="InterPro" id="IPR010732">
    <property type="entry name" value="T6SS_TssG-like"/>
</dbReference>
<dbReference type="PANTHER" id="PTHR35564">
    <property type="match status" value="1"/>
</dbReference>
<keyword evidence="2" id="KW-1185">Reference proteome</keyword>
<reference evidence="1 2" key="1">
    <citation type="submission" date="2020-08" db="EMBL/GenBank/DDBJ databases">
        <title>Genomic Encyclopedia of Type Strains, Phase IV (KMG-IV): sequencing the most valuable type-strain genomes for metagenomic binning, comparative biology and taxonomic classification.</title>
        <authorList>
            <person name="Goeker M."/>
        </authorList>
    </citation>
    <scope>NUCLEOTIDE SEQUENCE [LARGE SCALE GENOMIC DNA]</scope>
    <source>
        <strain evidence="1 2">DSM 28760</strain>
    </source>
</reference>
<evidence type="ECO:0000313" key="2">
    <source>
        <dbReference type="Proteomes" id="UP000537592"/>
    </source>
</evidence>
<comment type="caution">
    <text evidence="1">The sequence shown here is derived from an EMBL/GenBank/DDBJ whole genome shotgun (WGS) entry which is preliminary data.</text>
</comment>
<dbReference type="Pfam" id="PF06996">
    <property type="entry name" value="T6SS_TssG"/>
    <property type="match status" value="1"/>
</dbReference>
<proteinExistence type="predicted"/>
<gene>
    <name evidence="1" type="ORF">FHS81_000225</name>
</gene>
<organism evidence="1 2">
    <name type="scientific">Pseudochelatococcus contaminans</name>
    <dbReference type="NCBI Taxonomy" id="1538103"/>
    <lineage>
        <taxon>Bacteria</taxon>
        <taxon>Pseudomonadati</taxon>
        <taxon>Pseudomonadota</taxon>
        <taxon>Alphaproteobacteria</taxon>
        <taxon>Hyphomicrobiales</taxon>
        <taxon>Chelatococcaceae</taxon>
        <taxon>Pseudochelatococcus</taxon>
    </lineage>
</organism>
<accession>A0A7W5Z1R6</accession>